<evidence type="ECO:0008006" key="4">
    <source>
        <dbReference type="Google" id="ProtNLM"/>
    </source>
</evidence>
<dbReference type="InterPro" id="IPR025636">
    <property type="entry name" value="DUF4294"/>
</dbReference>
<dbReference type="AlphaFoldDB" id="A0A0S7C203"/>
<evidence type="ECO:0000313" key="2">
    <source>
        <dbReference type="EMBL" id="GAP43016.1"/>
    </source>
</evidence>
<protein>
    <recommendedName>
        <fullName evidence="4">DUF4294 domain-containing protein</fullName>
    </recommendedName>
</protein>
<evidence type="ECO:0000256" key="1">
    <source>
        <dbReference type="SAM" id="SignalP"/>
    </source>
</evidence>
<name>A0A0S7C203_9BACT</name>
<dbReference type="STRING" id="1678841.TBC1_111158"/>
<feature type="chain" id="PRO_5006633429" description="DUF4294 domain-containing protein" evidence="1">
    <location>
        <begin position="21"/>
        <end position="193"/>
    </location>
</feature>
<dbReference type="Pfam" id="PF14127">
    <property type="entry name" value="DUF4294"/>
    <property type="match status" value="1"/>
</dbReference>
<organism evidence="2">
    <name type="scientific">Lentimicrobium saccharophilum</name>
    <dbReference type="NCBI Taxonomy" id="1678841"/>
    <lineage>
        <taxon>Bacteria</taxon>
        <taxon>Pseudomonadati</taxon>
        <taxon>Bacteroidota</taxon>
        <taxon>Bacteroidia</taxon>
        <taxon>Bacteroidales</taxon>
        <taxon>Lentimicrobiaceae</taxon>
        <taxon>Lentimicrobium</taxon>
    </lineage>
</organism>
<dbReference type="Proteomes" id="UP000053091">
    <property type="component" value="Unassembled WGS sequence"/>
</dbReference>
<keyword evidence="1" id="KW-0732">Signal</keyword>
<dbReference type="EMBL" id="DF968182">
    <property type="protein sequence ID" value="GAP43016.1"/>
    <property type="molecule type" value="Genomic_DNA"/>
</dbReference>
<reference evidence="2" key="1">
    <citation type="journal article" date="2015" name="Genome Announc.">
        <title>Draft Genome Sequence of Bacteroidales Strain TBC1, a Novel Isolate from a Methanogenic Wastewater Treatment System.</title>
        <authorList>
            <person name="Tourlousse D.M."/>
            <person name="Matsuura N."/>
            <person name="Sun L."/>
            <person name="Toyonaga M."/>
            <person name="Kuroda K."/>
            <person name="Ohashi A."/>
            <person name="Cruz R."/>
            <person name="Yamaguchi T."/>
            <person name="Sekiguchi Y."/>
        </authorList>
    </citation>
    <scope>NUCLEOTIDE SEQUENCE [LARGE SCALE GENOMIC DNA]</scope>
    <source>
        <strain evidence="2">TBC1</strain>
    </source>
</reference>
<dbReference type="OrthoDB" id="1491885at2"/>
<proteinExistence type="predicted"/>
<evidence type="ECO:0000313" key="3">
    <source>
        <dbReference type="Proteomes" id="UP000053091"/>
    </source>
</evidence>
<keyword evidence="3" id="KW-1185">Reference proteome</keyword>
<dbReference type="RefSeq" id="WP_062039682.1">
    <property type="nucleotide sequence ID" value="NZ_DF968182.1"/>
</dbReference>
<sequence>MKRLFLIAILFALFSGALHAQSVDVIVLKARVVNGDTLPQIYLPEVNIRGYIIFRSPADQRRFDRLVRNVKKVYPYAKLAGIKLNEYEAMMAGLTGKEQRKLLKRAEDELKAEFGDELKALNFTQGKILLKLVDRETGNPTYHIVKELRGSFVAFFWQNLSRLFGYNLKEKYDPEGKDRDIETIVNMIENGLI</sequence>
<gene>
    <name evidence="2" type="ORF">TBC1_111158</name>
</gene>
<dbReference type="PATRIC" id="fig|1678841.3.peg.1315"/>
<accession>A0A0S7C203</accession>
<feature type="signal peptide" evidence="1">
    <location>
        <begin position="1"/>
        <end position="20"/>
    </location>
</feature>